<dbReference type="InterPro" id="IPR007553">
    <property type="entry name" value="2-thiour_desulf"/>
</dbReference>
<proteinExistence type="predicted"/>
<name>A0ABD4EGG0_STALU</name>
<protein>
    <recommendedName>
        <fullName evidence="3">DUF523 domain-containing protein</fullName>
    </recommendedName>
</protein>
<accession>A0ABD4EGG0</accession>
<comment type="caution">
    <text evidence="1">The sequence shown here is derived from an EMBL/GenBank/DDBJ whole genome shotgun (WGS) entry which is preliminary data.</text>
</comment>
<dbReference type="EMBL" id="LRQI01000036">
    <property type="protein sequence ID" value="KXA38882.1"/>
    <property type="molecule type" value="Genomic_DNA"/>
</dbReference>
<dbReference type="PANTHER" id="PTHR30087">
    <property type="entry name" value="INNER MEMBRANE PROTEIN"/>
    <property type="match status" value="1"/>
</dbReference>
<dbReference type="PANTHER" id="PTHR30087:SF1">
    <property type="entry name" value="HYPOTHETICAL CYTOSOLIC PROTEIN"/>
    <property type="match status" value="1"/>
</dbReference>
<sequence>MIEEINIQKGRHLVILISACLIGQNVRYDGGNKLNHVLKNLVETGIAKPICPEILGGLNTPREPAEIVGGDGYDVLNGKARVVDKKGNNVTKEYIAGANKALKICKKLECTKLILKADSPTCGSNNIYSGNFDGTKKKGVGVFVALLKQNNIKVCDETNFAI</sequence>
<evidence type="ECO:0008006" key="3">
    <source>
        <dbReference type="Google" id="ProtNLM"/>
    </source>
</evidence>
<dbReference type="Proteomes" id="UP000070063">
    <property type="component" value="Unassembled WGS sequence"/>
</dbReference>
<reference evidence="1 2" key="1">
    <citation type="submission" date="2016-01" db="EMBL/GenBank/DDBJ databases">
        <authorList>
            <person name="Mitreva M."/>
            <person name="Pepin K.H."/>
            <person name="Mihindukulasuriya K.A."/>
            <person name="Fulton R."/>
            <person name="Fronick C."/>
            <person name="O'Laughlin M."/>
            <person name="Miner T."/>
            <person name="Herter B."/>
            <person name="Rosa B.A."/>
            <person name="Cordes M."/>
            <person name="Tomlinson C."/>
            <person name="Wollam A."/>
            <person name="Palsikar V.B."/>
            <person name="Mardis E.R."/>
            <person name="Wilson R.K."/>
        </authorList>
    </citation>
    <scope>NUCLEOTIDE SEQUENCE [LARGE SCALE GENOMIC DNA]</scope>
    <source>
        <strain evidence="1 2">MJR7738</strain>
    </source>
</reference>
<evidence type="ECO:0000313" key="2">
    <source>
        <dbReference type="Proteomes" id="UP000070063"/>
    </source>
</evidence>
<gene>
    <name evidence="1" type="ORF">HMPREF3225_00987</name>
</gene>
<dbReference type="AlphaFoldDB" id="A0ABD4EGG0"/>
<evidence type="ECO:0000313" key="1">
    <source>
        <dbReference type="EMBL" id="KXA38882.1"/>
    </source>
</evidence>
<organism evidence="1 2">
    <name type="scientific">Staphylococcus lugdunensis</name>
    <dbReference type="NCBI Taxonomy" id="28035"/>
    <lineage>
        <taxon>Bacteria</taxon>
        <taxon>Bacillati</taxon>
        <taxon>Bacillota</taxon>
        <taxon>Bacilli</taxon>
        <taxon>Bacillales</taxon>
        <taxon>Staphylococcaceae</taxon>
        <taxon>Staphylococcus</taxon>
    </lineage>
</organism>
<dbReference type="Pfam" id="PF04463">
    <property type="entry name" value="2-thiour_desulf"/>
    <property type="match status" value="1"/>
</dbReference>